<feature type="domain" description="Ig-like" evidence="8">
    <location>
        <begin position="15"/>
        <end position="107"/>
    </location>
</feature>
<protein>
    <recommendedName>
        <fullName evidence="8">Ig-like domain-containing protein</fullName>
    </recommendedName>
</protein>
<evidence type="ECO:0000256" key="4">
    <source>
        <dbReference type="ARBA" id="ARBA00022989"/>
    </source>
</evidence>
<dbReference type="Pfam" id="PF00047">
    <property type="entry name" value="ig"/>
    <property type="match status" value="1"/>
</dbReference>
<dbReference type="Proteomes" id="UP000326458">
    <property type="component" value="Unassembled WGS sequence"/>
</dbReference>
<keyword evidence="3" id="KW-0732">Signal</keyword>
<dbReference type="InterPro" id="IPR000920">
    <property type="entry name" value="Myelin_P0-rel"/>
</dbReference>
<dbReference type="InterPro" id="IPR013151">
    <property type="entry name" value="Immunoglobulin_dom"/>
</dbReference>
<dbReference type="PANTHER" id="PTHR13869">
    <property type="entry name" value="MYELIN P0 RELATED"/>
    <property type="match status" value="1"/>
</dbReference>
<accession>A0A5N3WUF6</accession>
<sequence length="156" mass="18199">MYPASRSRHTITLWPIAAVEIDTHVLEAADGTDVRLNCTSSCFAPVGDALMVTWNFRPRCGGPNQFPERYDVSILLWKLQFDDNGTYTCQVKNPPDVDGLIREIQLNIYETHLILLNVFQYYRWQVFVFVYSEIKYYNLKFRVSEKKSTLSDDNFL</sequence>
<dbReference type="SMART" id="SM00409">
    <property type="entry name" value="IG"/>
    <property type="match status" value="1"/>
</dbReference>
<keyword evidence="5" id="KW-0472">Membrane</keyword>
<keyword evidence="2" id="KW-0812">Transmembrane</keyword>
<evidence type="ECO:0000256" key="6">
    <source>
        <dbReference type="ARBA" id="ARBA00023157"/>
    </source>
</evidence>
<dbReference type="AlphaFoldDB" id="A0A5N3WUF6"/>
<dbReference type="GO" id="GO:0005886">
    <property type="term" value="C:plasma membrane"/>
    <property type="evidence" value="ECO:0007669"/>
    <property type="project" value="TreeGrafter"/>
</dbReference>
<evidence type="ECO:0000256" key="2">
    <source>
        <dbReference type="ARBA" id="ARBA00022692"/>
    </source>
</evidence>
<dbReference type="InterPro" id="IPR013783">
    <property type="entry name" value="Ig-like_fold"/>
</dbReference>
<reference evidence="9 10" key="1">
    <citation type="submission" date="2019-06" db="EMBL/GenBank/DDBJ databases">
        <title>Discovery of a novel chromosome fission-fusion reversal in muntjac.</title>
        <authorList>
            <person name="Mudd A.B."/>
            <person name="Bredeson J.V."/>
            <person name="Baum R."/>
            <person name="Hockemeyer D."/>
            <person name="Rokhsar D.S."/>
        </authorList>
    </citation>
    <scope>NUCLEOTIDE SEQUENCE [LARGE SCALE GENOMIC DNA]</scope>
    <source>
        <strain evidence="9">UTSW_UCB_Mm</strain>
        <tissue evidence="9">Fibroblast cell line</tissue>
    </source>
</reference>
<evidence type="ECO:0000313" key="9">
    <source>
        <dbReference type="EMBL" id="KAB0363886.1"/>
    </source>
</evidence>
<dbReference type="InterPro" id="IPR036179">
    <property type="entry name" value="Ig-like_dom_sf"/>
</dbReference>
<dbReference type="SUPFAM" id="SSF48726">
    <property type="entry name" value="Immunoglobulin"/>
    <property type="match status" value="1"/>
</dbReference>
<evidence type="ECO:0000256" key="3">
    <source>
        <dbReference type="ARBA" id="ARBA00022729"/>
    </source>
</evidence>
<dbReference type="PROSITE" id="PS50835">
    <property type="entry name" value="IG_LIKE"/>
    <property type="match status" value="1"/>
</dbReference>
<dbReference type="Gene3D" id="2.60.40.10">
    <property type="entry name" value="Immunoglobulins"/>
    <property type="match status" value="1"/>
</dbReference>
<keyword evidence="10" id="KW-1185">Reference proteome</keyword>
<keyword evidence="6" id="KW-1015">Disulfide bond</keyword>
<evidence type="ECO:0000259" key="8">
    <source>
        <dbReference type="PROSITE" id="PS50835"/>
    </source>
</evidence>
<keyword evidence="4" id="KW-1133">Transmembrane helix</keyword>
<dbReference type="GO" id="GO:0098609">
    <property type="term" value="P:cell-cell adhesion"/>
    <property type="evidence" value="ECO:0007669"/>
    <property type="project" value="TreeGrafter"/>
</dbReference>
<dbReference type="EMBL" id="VCEA01000001">
    <property type="protein sequence ID" value="KAB0363886.1"/>
    <property type="molecule type" value="Genomic_DNA"/>
</dbReference>
<dbReference type="InterPro" id="IPR003599">
    <property type="entry name" value="Ig_sub"/>
</dbReference>
<evidence type="ECO:0000313" key="10">
    <source>
        <dbReference type="Proteomes" id="UP000326458"/>
    </source>
</evidence>
<gene>
    <name evidence="9" type="ORF">FD754_008042</name>
</gene>
<evidence type="ECO:0000256" key="1">
    <source>
        <dbReference type="ARBA" id="ARBA00004370"/>
    </source>
</evidence>
<comment type="subcellular location">
    <subcellularLocation>
        <location evidence="1">Membrane</location>
    </subcellularLocation>
</comment>
<dbReference type="PRINTS" id="PR00213">
    <property type="entry name" value="MYELINP0"/>
</dbReference>
<name>A0A5N3WUF6_MUNMU</name>
<evidence type="ECO:0000256" key="7">
    <source>
        <dbReference type="ARBA" id="ARBA00023319"/>
    </source>
</evidence>
<dbReference type="PANTHER" id="PTHR13869:SF21">
    <property type="entry name" value="MYELIN PROTEIN ZERO-LIKE PROTEIN 2"/>
    <property type="match status" value="1"/>
</dbReference>
<organism evidence="9 10">
    <name type="scientific">Muntiacus muntjak</name>
    <name type="common">Barking deer</name>
    <name type="synonym">Indian muntjac</name>
    <dbReference type="NCBI Taxonomy" id="9888"/>
    <lineage>
        <taxon>Eukaryota</taxon>
        <taxon>Metazoa</taxon>
        <taxon>Chordata</taxon>
        <taxon>Craniata</taxon>
        <taxon>Vertebrata</taxon>
        <taxon>Euteleostomi</taxon>
        <taxon>Mammalia</taxon>
        <taxon>Eutheria</taxon>
        <taxon>Laurasiatheria</taxon>
        <taxon>Artiodactyla</taxon>
        <taxon>Ruminantia</taxon>
        <taxon>Pecora</taxon>
        <taxon>Cervidae</taxon>
        <taxon>Muntiacinae</taxon>
        <taxon>Muntiacus</taxon>
    </lineage>
</organism>
<proteinExistence type="predicted"/>
<evidence type="ECO:0000256" key="5">
    <source>
        <dbReference type="ARBA" id="ARBA00023136"/>
    </source>
</evidence>
<keyword evidence="7" id="KW-0393">Immunoglobulin domain</keyword>
<dbReference type="InterPro" id="IPR007110">
    <property type="entry name" value="Ig-like_dom"/>
</dbReference>
<comment type="caution">
    <text evidence="9">The sequence shown here is derived from an EMBL/GenBank/DDBJ whole genome shotgun (WGS) entry which is preliminary data.</text>
</comment>